<sequence>MIPLYHDFTDETVLVFGGGPVGARKARRFAREAAVVVVSPEFAADDYGDADLVRAAPDDDGVAAWFERTEPVLAVAATDDASVNAAVEREARERGALINRADHSEERGPGGVVVPATVRDGDVSVAISTGGSSPALAKELRRRIQSEIDGAGELAELTADVREELKARGVDPARRRRAVRTVVQSSRVWKDLGTGASNPRQIVDAVVDSALGEKS</sequence>
<dbReference type="GO" id="GO:0043115">
    <property type="term" value="F:precorrin-2 dehydrogenase activity"/>
    <property type="evidence" value="ECO:0007669"/>
    <property type="project" value="UniProtKB-EC"/>
</dbReference>
<dbReference type="Pfam" id="PF14824">
    <property type="entry name" value="Sirohm_synth_M"/>
    <property type="match status" value="1"/>
</dbReference>
<keyword evidence="5" id="KW-0627">Porphyrin biosynthesis</keyword>
<dbReference type="PANTHER" id="PTHR35330:SF1">
    <property type="entry name" value="SIROHEME BIOSYNTHESIS PROTEIN MET8"/>
    <property type="match status" value="1"/>
</dbReference>
<dbReference type="GO" id="GO:0004325">
    <property type="term" value="F:ferrochelatase activity"/>
    <property type="evidence" value="ECO:0007669"/>
    <property type="project" value="InterPro"/>
</dbReference>
<evidence type="ECO:0000256" key="2">
    <source>
        <dbReference type="ARBA" id="ARBA00012400"/>
    </source>
</evidence>
<dbReference type="InterPro" id="IPR028161">
    <property type="entry name" value="Met8-like"/>
</dbReference>
<keyword evidence="9" id="KW-1185">Reference proteome</keyword>
<dbReference type="AlphaFoldDB" id="A0A4U5JB08"/>
<feature type="domain" description="Siroheme synthase central" evidence="7">
    <location>
        <begin position="120"/>
        <end position="146"/>
    </location>
</feature>
<evidence type="ECO:0000313" key="8">
    <source>
        <dbReference type="EMBL" id="TKR26382.1"/>
    </source>
</evidence>
<comment type="catalytic activity">
    <reaction evidence="6">
        <text>precorrin-2 + NAD(+) = sirohydrochlorin + NADH + 2 H(+)</text>
        <dbReference type="Rhea" id="RHEA:15613"/>
        <dbReference type="ChEBI" id="CHEBI:15378"/>
        <dbReference type="ChEBI" id="CHEBI:57540"/>
        <dbReference type="ChEBI" id="CHEBI:57945"/>
        <dbReference type="ChEBI" id="CHEBI:58351"/>
        <dbReference type="ChEBI" id="CHEBI:58827"/>
        <dbReference type="EC" id="1.3.1.76"/>
    </reaction>
</comment>
<dbReference type="Proteomes" id="UP000308037">
    <property type="component" value="Unassembled WGS sequence"/>
</dbReference>
<comment type="caution">
    <text evidence="8">The sequence shown here is derived from an EMBL/GenBank/DDBJ whole genome shotgun (WGS) entry which is preliminary data.</text>
</comment>
<evidence type="ECO:0000256" key="5">
    <source>
        <dbReference type="ARBA" id="ARBA00023244"/>
    </source>
</evidence>
<evidence type="ECO:0000256" key="4">
    <source>
        <dbReference type="ARBA" id="ARBA00023027"/>
    </source>
</evidence>
<reference evidence="8 9" key="1">
    <citation type="submission" date="2019-04" db="EMBL/GenBank/DDBJ databases">
        <title>Natronomonas sp. F20-122 a newhaloarchaeon isolated from a saline saltern of Isla Bacuta, Huelva, Spain.</title>
        <authorList>
            <person name="Duran-Viseras A."/>
            <person name="Sanchez-Porro C."/>
            <person name="Ventosa A."/>
        </authorList>
    </citation>
    <scope>NUCLEOTIDE SEQUENCE [LARGE SCALE GENOMIC DNA]</scope>
    <source>
        <strain evidence="8 9">F20-122</strain>
    </source>
</reference>
<evidence type="ECO:0000259" key="7">
    <source>
        <dbReference type="Pfam" id="PF14824"/>
    </source>
</evidence>
<dbReference type="SUPFAM" id="SSF75615">
    <property type="entry name" value="Siroheme synthase middle domains-like"/>
    <property type="match status" value="1"/>
</dbReference>
<dbReference type="OrthoDB" id="10510at2157"/>
<dbReference type="EC" id="1.3.1.76" evidence="2"/>
<dbReference type="EMBL" id="QKNX01000002">
    <property type="protein sequence ID" value="TKR26382.1"/>
    <property type="molecule type" value="Genomic_DNA"/>
</dbReference>
<protein>
    <recommendedName>
        <fullName evidence="2">precorrin-2 dehydrogenase</fullName>
        <ecNumber evidence="2">1.3.1.76</ecNumber>
    </recommendedName>
</protein>
<dbReference type="UniPathway" id="UPA00262">
    <property type="reaction ID" value="UER00222"/>
</dbReference>
<evidence type="ECO:0000256" key="3">
    <source>
        <dbReference type="ARBA" id="ARBA00023002"/>
    </source>
</evidence>
<keyword evidence="4" id="KW-0520">NAD</keyword>
<dbReference type="Gene3D" id="3.40.50.720">
    <property type="entry name" value="NAD(P)-binding Rossmann-like Domain"/>
    <property type="match status" value="1"/>
</dbReference>
<dbReference type="InterPro" id="IPR028281">
    <property type="entry name" value="Sirohaem_synthase_central"/>
</dbReference>
<dbReference type="InterPro" id="IPR036291">
    <property type="entry name" value="NAD(P)-bd_dom_sf"/>
</dbReference>
<accession>A0A4U5JB08</accession>
<dbReference type="Pfam" id="PF13241">
    <property type="entry name" value="NAD_binding_7"/>
    <property type="match status" value="1"/>
</dbReference>
<dbReference type="NCBIfam" id="TIGR01470">
    <property type="entry name" value="cysG_Nterm"/>
    <property type="match status" value="1"/>
</dbReference>
<name>A0A4U5JB08_9EURY</name>
<dbReference type="PANTHER" id="PTHR35330">
    <property type="entry name" value="SIROHEME BIOSYNTHESIS PROTEIN MET8"/>
    <property type="match status" value="1"/>
</dbReference>
<proteinExistence type="predicted"/>
<evidence type="ECO:0000256" key="6">
    <source>
        <dbReference type="ARBA" id="ARBA00047561"/>
    </source>
</evidence>
<dbReference type="GO" id="GO:0019354">
    <property type="term" value="P:siroheme biosynthetic process"/>
    <property type="evidence" value="ECO:0007669"/>
    <property type="project" value="UniProtKB-UniPathway"/>
</dbReference>
<gene>
    <name evidence="8" type="ORF">DM868_07795</name>
</gene>
<dbReference type="RefSeq" id="WP_137276298.1">
    <property type="nucleotide sequence ID" value="NZ_QKNX01000002.1"/>
</dbReference>
<dbReference type="SUPFAM" id="SSF51735">
    <property type="entry name" value="NAD(P)-binding Rossmann-fold domains"/>
    <property type="match status" value="1"/>
</dbReference>
<dbReference type="InterPro" id="IPR006367">
    <property type="entry name" value="Sirohaem_synthase_N"/>
</dbReference>
<organism evidence="8 9">
    <name type="scientific">Natronomonas salsuginis</name>
    <dbReference type="NCBI Taxonomy" id="2217661"/>
    <lineage>
        <taxon>Archaea</taxon>
        <taxon>Methanobacteriati</taxon>
        <taxon>Methanobacteriota</taxon>
        <taxon>Stenosarchaea group</taxon>
        <taxon>Halobacteria</taxon>
        <taxon>Halobacteriales</taxon>
        <taxon>Natronomonadaceae</taxon>
        <taxon>Natronomonas</taxon>
    </lineage>
</organism>
<comment type="pathway">
    <text evidence="1">Porphyrin-containing compound metabolism; siroheme biosynthesis; sirohydrochlorin from precorrin-2: step 1/1.</text>
</comment>
<evidence type="ECO:0000313" key="9">
    <source>
        <dbReference type="Proteomes" id="UP000308037"/>
    </source>
</evidence>
<keyword evidence="3" id="KW-0560">Oxidoreductase</keyword>
<dbReference type="Gene3D" id="3.30.160.110">
    <property type="entry name" value="Siroheme synthase, domain 2"/>
    <property type="match status" value="1"/>
</dbReference>
<evidence type="ECO:0000256" key="1">
    <source>
        <dbReference type="ARBA" id="ARBA00005010"/>
    </source>
</evidence>